<reference evidence="10 11" key="1">
    <citation type="submission" date="2019-03" db="EMBL/GenBank/DDBJ databases">
        <title>Roseomonas sp. a novel Roseomonas species isolated from Sea whip Gorgonian.</title>
        <authorList>
            <person name="Li F."/>
            <person name="Pan X."/>
            <person name="Huang S."/>
            <person name="Li Z."/>
            <person name="Meng B."/>
        </authorList>
    </citation>
    <scope>NUCLEOTIDE SEQUENCE [LARGE SCALE GENOMIC DNA]</scope>
    <source>
        <strain evidence="10 11">M0104</strain>
    </source>
</reference>
<keyword evidence="11" id="KW-1185">Reference proteome</keyword>
<dbReference type="InterPro" id="IPR050237">
    <property type="entry name" value="ATP-dep_AMP-bd_enzyme"/>
</dbReference>
<dbReference type="EMBL" id="SNVJ01000009">
    <property type="protein sequence ID" value="MXP64135.1"/>
    <property type="molecule type" value="Genomic_DNA"/>
</dbReference>
<evidence type="ECO:0000313" key="10">
    <source>
        <dbReference type="EMBL" id="MXP64135.1"/>
    </source>
</evidence>
<keyword evidence="3 10" id="KW-0436">Ligase</keyword>
<dbReference type="Gene3D" id="3.30.300.30">
    <property type="match status" value="1"/>
</dbReference>
<evidence type="ECO:0000313" key="11">
    <source>
        <dbReference type="Proteomes" id="UP000460715"/>
    </source>
</evidence>
<evidence type="ECO:0000256" key="6">
    <source>
        <dbReference type="ARBA" id="ARBA00039545"/>
    </source>
</evidence>
<protein>
    <recommendedName>
        <fullName evidence="6">Long-chain-fatty-acid--CoA ligase</fullName>
        <ecNumber evidence="5">6.2.1.3</ecNumber>
    </recommendedName>
    <alternativeName>
        <fullName evidence="7">Long-chain acyl-CoA synthetase</fullName>
    </alternativeName>
</protein>
<feature type="domain" description="AMP-binding enzyme C-terminal" evidence="9">
    <location>
        <begin position="453"/>
        <end position="528"/>
    </location>
</feature>
<evidence type="ECO:0000259" key="8">
    <source>
        <dbReference type="Pfam" id="PF00501"/>
    </source>
</evidence>
<keyword evidence="4" id="KW-0472">Membrane</keyword>
<dbReference type="InterPro" id="IPR020845">
    <property type="entry name" value="AMP-binding_CS"/>
</dbReference>
<dbReference type="Pfam" id="PF00501">
    <property type="entry name" value="AMP-binding"/>
    <property type="match status" value="1"/>
</dbReference>
<dbReference type="SUPFAM" id="SSF56801">
    <property type="entry name" value="Acetyl-CoA synthetase-like"/>
    <property type="match status" value="1"/>
</dbReference>
<dbReference type="OrthoDB" id="9803968at2"/>
<evidence type="ECO:0000256" key="1">
    <source>
        <dbReference type="ARBA" id="ARBA00004170"/>
    </source>
</evidence>
<evidence type="ECO:0000256" key="3">
    <source>
        <dbReference type="ARBA" id="ARBA00022598"/>
    </source>
</evidence>
<dbReference type="InterPro" id="IPR042099">
    <property type="entry name" value="ANL_N_sf"/>
</dbReference>
<dbReference type="InterPro" id="IPR000873">
    <property type="entry name" value="AMP-dep_synth/lig_dom"/>
</dbReference>
<evidence type="ECO:0000256" key="7">
    <source>
        <dbReference type="ARBA" id="ARBA00042773"/>
    </source>
</evidence>
<evidence type="ECO:0000259" key="9">
    <source>
        <dbReference type="Pfam" id="PF13193"/>
    </source>
</evidence>
<dbReference type="PROSITE" id="PS00455">
    <property type="entry name" value="AMP_BINDING"/>
    <property type="match status" value="1"/>
</dbReference>
<dbReference type="EC" id="6.2.1.3" evidence="5"/>
<dbReference type="Pfam" id="PF13193">
    <property type="entry name" value="AMP-binding_C"/>
    <property type="match status" value="1"/>
</dbReference>
<evidence type="ECO:0000256" key="2">
    <source>
        <dbReference type="ARBA" id="ARBA00005005"/>
    </source>
</evidence>
<comment type="pathway">
    <text evidence="2">Lipid metabolism; fatty acid beta-oxidation.</text>
</comment>
<dbReference type="PANTHER" id="PTHR43767">
    <property type="entry name" value="LONG-CHAIN-FATTY-ACID--COA LIGASE"/>
    <property type="match status" value="1"/>
</dbReference>
<dbReference type="Proteomes" id="UP000460715">
    <property type="component" value="Unassembled WGS sequence"/>
</dbReference>
<dbReference type="GO" id="GO:0004467">
    <property type="term" value="F:long-chain fatty acid-CoA ligase activity"/>
    <property type="evidence" value="ECO:0007669"/>
    <property type="project" value="UniProtKB-EC"/>
</dbReference>
<dbReference type="InterPro" id="IPR045851">
    <property type="entry name" value="AMP-bd_C_sf"/>
</dbReference>
<organism evidence="10 11">
    <name type="scientific">Teichococcus coralli</name>
    <dbReference type="NCBI Taxonomy" id="2545983"/>
    <lineage>
        <taxon>Bacteria</taxon>
        <taxon>Pseudomonadati</taxon>
        <taxon>Pseudomonadota</taxon>
        <taxon>Alphaproteobacteria</taxon>
        <taxon>Acetobacterales</taxon>
        <taxon>Roseomonadaceae</taxon>
        <taxon>Roseomonas</taxon>
    </lineage>
</organism>
<proteinExistence type="predicted"/>
<feature type="domain" description="AMP-dependent synthetase/ligase" evidence="8">
    <location>
        <begin position="31"/>
        <end position="402"/>
    </location>
</feature>
<dbReference type="InterPro" id="IPR025110">
    <property type="entry name" value="AMP-bd_C"/>
</dbReference>
<comment type="subcellular location">
    <subcellularLocation>
        <location evidence="1">Membrane</location>
        <topology evidence="1">Peripheral membrane protein</topology>
    </subcellularLocation>
</comment>
<dbReference type="Gene3D" id="3.40.50.12780">
    <property type="entry name" value="N-terminal domain of ligase-like"/>
    <property type="match status" value="1"/>
</dbReference>
<gene>
    <name evidence="10" type="ORF">E0493_12350</name>
</gene>
<dbReference type="PANTHER" id="PTHR43767:SF8">
    <property type="entry name" value="LONG-CHAIN-FATTY-ACID--COA LIGASE"/>
    <property type="match status" value="1"/>
</dbReference>
<evidence type="ECO:0000256" key="4">
    <source>
        <dbReference type="ARBA" id="ARBA00023136"/>
    </source>
</evidence>
<evidence type="ECO:0000256" key="5">
    <source>
        <dbReference type="ARBA" id="ARBA00026121"/>
    </source>
</evidence>
<dbReference type="GO" id="GO:0016020">
    <property type="term" value="C:membrane"/>
    <property type="evidence" value="ECO:0007669"/>
    <property type="project" value="UniProtKB-SubCell"/>
</dbReference>
<comment type="caution">
    <text evidence="10">The sequence shown here is derived from an EMBL/GenBank/DDBJ whole genome shotgun (WGS) entry which is preliminary data.</text>
</comment>
<accession>A0A845BBE8</accession>
<dbReference type="RefSeq" id="WP_160937263.1">
    <property type="nucleotide sequence ID" value="NZ_SNVJ01000009.1"/>
</dbReference>
<dbReference type="AlphaFoldDB" id="A0A845BBE8"/>
<name>A0A845BBE8_9PROT</name>
<sequence length="553" mass="59770">MARPHPWEASYPPGARWDAPIASGTIPALLDHAAAEWGERPALVYRDRPVSFTALRETADRVAAGLMAAGLRPGEAVALYLPNSPWHPACFFGVLRAGGRVVHLSPLDAPRELLHKVADSSARWLVTTDFPTLLPNALRLLREGGLEAAFVAPDVAWGGTPAPAQPDFRPLPLADALPAEWPVLNETDVALLQYTGGTTGRPKGAMLTHRNLTSAVSIYRAWKDSDTLPRGTQRVLGVLPLFHIYALTAVLLRHLADGNCLYLYPRFDAETAAAEIERHGITVFPGVPTMWIGLLNLPGIEARDLSSLRQCSSGGAPMPFEVQQKLEALLGQRIGGGWGMTETSPAGARLTVDGPRRAGMIGLPLPGIEMRVVSLDDPTRELPPGEQGEIAIRGPNVFTGYWNQPQESAACFEDGWFRTGDIGWMDAQGYFTLVDRRKNMIISSGFNVYPAAIEQAIYEHPDVEECIVIGVSDAYRGQAAKAFVKLRDAAPVLTLEGLKLFLADRLGRHEMPAALELRGALPRSPAGKLLAARLREEEEEATARGAGTEGTPA</sequence>
<dbReference type="CDD" id="cd05936">
    <property type="entry name" value="FC-FACS_FadD_like"/>
    <property type="match status" value="1"/>
</dbReference>